<dbReference type="Proteomes" id="UP000638560">
    <property type="component" value="Unassembled WGS sequence"/>
</dbReference>
<organism evidence="1 2">
    <name type="scientific">Plantactinospora alkalitolerans</name>
    <dbReference type="NCBI Taxonomy" id="2789879"/>
    <lineage>
        <taxon>Bacteria</taxon>
        <taxon>Bacillati</taxon>
        <taxon>Actinomycetota</taxon>
        <taxon>Actinomycetes</taxon>
        <taxon>Micromonosporales</taxon>
        <taxon>Micromonosporaceae</taxon>
        <taxon>Plantactinospora</taxon>
    </lineage>
</organism>
<dbReference type="PANTHER" id="PTHR11941:SF54">
    <property type="entry name" value="ENOYL-COA HYDRATASE, MITOCHONDRIAL"/>
    <property type="match status" value="1"/>
</dbReference>
<dbReference type="SUPFAM" id="SSF52096">
    <property type="entry name" value="ClpP/crotonase"/>
    <property type="match status" value="1"/>
</dbReference>
<name>A0ABS0GTF5_9ACTN</name>
<reference evidence="1 2" key="1">
    <citation type="submission" date="2020-11" db="EMBL/GenBank/DDBJ databases">
        <title>A novel isolate from a Black sea contaminated sediment with potential to produce alkanes: Plantactinospora alkalitolerans sp. nov.</title>
        <authorList>
            <person name="Carro L."/>
            <person name="Veyisoglu A."/>
            <person name="Guven K."/>
            <person name="Schumann P."/>
            <person name="Klenk H.-P."/>
            <person name="Sahin N."/>
        </authorList>
    </citation>
    <scope>NUCLEOTIDE SEQUENCE [LARGE SCALE GENOMIC DNA]</scope>
    <source>
        <strain evidence="1 2">S1510</strain>
    </source>
</reference>
<dbReference type="NCBIfam" id="NF042431">
    <property type="entry name" value="EnCoAhydt_DpgB"/>
    <property type="match status" value="1"/>
</dbReference>
<proteinExistence type="predicted"/>
<keyword evidence="2" id="KW-1185">Reference proteome</keyword>
<dbReference type="EMBL" id="JADPUN010000120">
    <property type="protein sequence ID" value="MBF9129476.1"/>
    <property type="molecule type" value="Genomic_DNA"/>
</dbReference>
<accession>A0ABS0GTF5</accession>
<gene>
    <name evidence="1" type="ORF">I0C86_10920</name>
</gene>
<protein>
    <submittedName>
        <fullName evidence="1">Enoyl-CoA hydratase/isomerase family protein</fullName>
    </submittedName>
</protein>
<evidence type="ECO:0000313" key="2">
    <source>
        <dbReference type="Proteomes" id="UP000638560"/>
    </source>
</evidence>
<sequence>MQDDVVRIDGAAPVSAALVETLQSLCDRVEDGPGTGLTTIYISGTPAHGWTGELTVGLTTKWERALRRLERLPAPTVAVVSGDCGGPALDALLATDFRVATPETRLIMALDGDATWPSMALFRLGRQGGGAVRRAALLGAPLDAARALALGLFDEVTDDPGPVLLDLAELAEGLAGQELAIRRQLLADAARTSFEEALGSHLAACDRMLRRGAGR</sequence>
<dbReference type="RefSeq" id="WP_196201137.1">
    <property type="nucleotide sequence ID" value="NZ_JADPUN010000120.1"/>
</dbReference>
<comment type="caution">
    <text evidence="1">The sequence shown here is derived from an EMBL/GenBank/DDBJ whole genome shotgun (WGS) entry which is preliminary data.</text>
</comment>
<dbReference type="CDD" id="cd06558">
    <property type="entry name" value="crotonase-like"/>
    <property type="match status" value="1"/>
</dbReference>
<dbReference type="Gene3D" id="3.90.226.10">
    <property type="entry name" value="2-enoyl-CoA Hydratase, Chain A, domain 1"/>
    <property type="match status" value="1"/>
</dbReference>
<dbReference type="InterPro" id="IPR029045">
    <property type="entry name" value="ClpP/crotonase-like_dom_sf"/>
</dbReference>
<evidence type="ECO:0000313" key="1">
    <source>
        <dbReference type="EMBL" id="MBF9129476.1"/>
    </source>
</evidence>
<dbReference type="PANTHER" id="PTHR11941">
    <property type="entry name" value="ENOYL-COA HYDRATASE-RELATED"/>
    <property type="match status" value="1"/>
</dbReference>
<dbReference type="InterPro" id="IPR053545">
    <property type="entry name" value="Enoyl-CoA_hydratase-like"/>
</dbReference>